<dbReference type="STRING" id="5454.A0A162YC98"/>
<dbReference type="Proteomes" id="UP000076837">
    <property type="component" value="Unassembled WGS sequence"/>
</dbReference>
<dbReference type="AlphaFoldDB" id="A0A162YC98"/>
<evidence type="ECO:0000313" key="2">
    <source>
        <dbReference type="EMBL" id="KZM19951.1"/>
    </source>
</evidence>
<keyword evidence="1" id="KW-1133">Transmembrane helix</keyword>
<organism evidence="2 3">
    <name type="scientific">Didymella rabiei</name>
    <name type="common">Chickpea ascochyta blight fungus</name>
    <name type="synonym">Mycosphaerella rabiei</name>
    <dbReference type="NCBI Taxonomy" id="5454"/>
    <lineage>
        <taxon>Eukaryota</taxon>
        <taxon>Fungi</taxon>
        <taxon>Dikarya</taxon>
        <taxon>Ascomycota</taxon>
        <taxon>Pezizomycotina</taxon>
        <taxon>Dothideomycetes</taxon>
        <taxon>Pleosporomycetidae</taxon>
        <taxon>Pleosporales</taxon>
        <taxon>Pleosporineae</taxon>
        <taxon>Didymellaceae</taxon>
        <taxon>Ascochyta</taxon>
    </lineage>
</organism>
<keyword evidence="1" id="KW-0472">Membrane</keyword>
<protein>
    <submittedName>
        <fullName evidence="2">Transmembrane transport</fullName>
    </submittedName>
</protein>
<feature type="transmembrane region" description="Helical" evidence="1">
    <location>
        <begin position="12"/>
        <end position="33"/>
    </location>
</feature>
<accession>A0A162YC98</accession>
<name>A0A162YC98_DIDRA</name>
<keyword evidence="3" id="KW-1185">Reference proteome</keyword>
<dbReference type="EMBL" id="JYNV01000289">
    <property type="protein sequence ID" value="KZM19951.1"/>
    <property type="molecule type" value="Genomic_DNA"/>
</dbReference>
<evidence type="ECO:0000313" key="3">
    <source>
        <dbReference type="Proteomes" id="UP000076837"/>
    </source>
</evidence>
<proteinExistence type="predicted"/>
<gene>
    <name evidence="2" type="ORF">ST47_g8922</name>
</gene>
<evidence type="ECO:0000256" key="1">
    <source>
        <dbReference type="SAM" id="Phobius"/>
    </source>
</evidence>
<feature type="transmembrane region" description="Helical" evidence="1">
    <location>
        <begin position="57"/>
        <end position="78"/>
    </location>
</feature>
<keyword evidence="1 2" id="KW-0812">Transmembrane</keyword>
<sequence>MLSHLKSISLYLTWPVVLYTGFSAGSYLIWFNILNATASLVLSDTPYFWGAEAEFRLWPLAICMVMVPAAAVLLWGGVQRSGLTGLAFLRLWAAWRSRLAWGLR</sequence>
<comment type="caution">
    <text evidence="2">The sequence shown here is derived from an EMBL/GenBank/DDBJ whole genome shotgun (WGS) entry which is preliminary data.</text>
</comment>
<reference evidence="2 3" key="1">
    <citation type="journal article" date="2016" name="Sci. Rep.">
        <title>Draft genome sequencing and secretome analysis of fungal phytopathogen Ascochyta rabiei provides insight into the necrotrophic effector repertoire.</title>
        <authorList>
            <person name="Verma S."/>
            <person name="Gazara R.K."/>
            <person name="Nizam S."/>
            <person name="Parween S."/>
            <person name="Chattopadhyay D."/>
            <person name="Verma P.K."/>
        </authorList>
    </citation>
    <scope>NUCLEOTIDE SEQUENCE [LARGE SCALE GENOMIC DNA]</scope>
    <source>
        <strain evidence="2 3">ArDII</strain>
    </source>
</reference>